<feature type="compositionally biased region" description="Low complexity" evidence="1">
    <location>
        <begin position="29"/>
        <end position="49"/>
    </location>
</feature>
<evidence type="ECO:0000256" key="1">
    <source>
        <dbReference type="SAM" id="MobiDB-lite"/>
    </source>
</evidence>
<comment type="caution">
    <text evidence="2">The sequence shown here is derived from an EMBL/GenBank/DDBJ whole genome shotgun (WGS) entry which is preliminary data.</text>
</comment>
<feature type="region of interest" description="Disordered" evidence="1">
    <location>
        <begin position="20"/>
        <end position="112"/>
    </location>
</feature>
<protein>
    <submittedName>
        <fullName evidence="2">Uncharacterized protein</fullName>
    </submittedName>
</protein>
<organism evidence="2">
    <name type="scientific">candidate division WOR-3 bacterium</name>
    <dbReference type="NCBI Taxonomy" id="2052148"/>
    <lineage>
        <taxon>Bacteria</taxon>
        <taxon>Bacteria division WOR-3</taxon>
    </lineage>
</organism>
<feature type="compositionally biased region" description="Basic and acidic residues" evidence="1">
    <location>
        <begin position="61"/>
        <end position="71"/>
    </location>
</feature>
<accession>A0A7C4CDZ4</accession>
<evidence type="ECO:0000313" key="2">
    <source>
        <dbReference type="EMBL" id="HGK28284.1"/>
    </source>
</evidence>
<gene>
    <name evidence="2" type="ORF">ENS41_04945</name>
</gene>
<reference evidence="2" key="1">
    <citation type="journal article" date="2020" name="mSystems">
        <title>Genome- and Community-Level Interaction Insights into Carbon Utilization and Element Cycling Functions of Hydrothermarchaeota in Hydrothermal Sediment.</title>
        <authorList>
            <person name="Zhou Z."/>
            <person name="Liu Y."/>
            <person name="Xu W."/>
            <person name="Pan J."/>
            <person name="Luo Z.H."/>
            <person name="Li M."/>
        </authorList>
    </citation>
    <scope>NUCLEOTIDE SEQUENCE [LARGE SCALE GENOMIC DNA]</scope>
    <source>
        <strain evidence="2">SpSt-488</strain>
    </source>
</reference>
<feature type="compositionally biased region" description="Basic residues" evidence="1">
    <location>
        <begin position="88"/>
        <end position="111"/>
    </location>
</feature>
<dbReference type="AlphaFoldDB" id="A0A7C4CDZ4"/>
<proteinExistence type="predicted"/>
<sequence length="188" mass="20788">MAVVLVAVVGLAAFMLLRPKKAPAKSSRRSSTSSDSASGSPARPAASAGKRGKTAGRVKATTKEERTAEAKRLRKERRRQLKEQRRRERERRRQLRLASRRQGKSGRRSGGRKGQYYVVRAIVSLGGDSYALVDSRRVRVGDVVIGRRIVAIQPDRLEVEAFGKRISVRVGESLLPPTFTPGSRRGRS</sequence>
<name>A0A7C4CDZ4_UNCW3</name>
<dbReference type="EMBL" id="DSUT01000100">
    <property type="protein sequence ID" value="HGK28284.1"/>
    <property type="molecule type" value="Genomic_DNA"/>
</dbReference>